<dbReference type="EMBL" id="BAAAUD010000021">
    <property type="protein sequence ID" value="GAA2937622.1"/>
    <property type="molecule type" value="Genomic_DNA"/>
</dbReference>
<sequence length="382" mass="41219">MQPCEDFISLLPDRPRGRTHEETVISAIRKTLTATAVATVVLAGSAACGTVENLSAGQKLDRAFDKLGKEHSLSFELDLDADAKTLRAIGAEAEPGEEIPDEMAELFSGARISVSVQSEKPFDESAEKDFTGMAVTFSGPEGDLLEYRVVGDYTYFRVDVDAFAKMSGTPMPSAGELPESAGAFKKMLNGEWVKVATEELEKTRDEMEGMQAPEGGKPSAEPTLDAKAQKKLMKALREVIAREVDFKTSAGEDDTEHIMATAPFRTLLTELFDEIRPLAKELPPGAEFPTAKDLKEVPNKKVTADFTLKNGALTEVSVDLAKLAENAEVKKLALVLRMGRGEKATAPAGATEVKLDELMEGFFQGASEGTFADESFPETARG</sequence>
<reference evidence="2 3" key="1">
    <citation type="journal article" date="2019" name="Int. J. Syst. Evol. Microbiol.">
        <title>The Global Catalogue of Microorganisms (GCM) 10K type strain sequencing project: providing services to taxonomists for standard genome sequencing and annotation.</title>
        <authorList>
            <consortium name="The Broad Institute Genomics Platform"/>
            <consortium name="The Broad Institute Genome Sequencing Center for Infectious Disease"/>
            <person name="Wu L."/>
            <person name="Ma J."/>
        </authorList>
    </citation>
    <scope>NUCLEOTIDE SEQUENCE [LARGE SCALE GENOMIC DNA]</scope>
    <source>
        <strain evidence="2 3">JCM 9088</strain>
    </source>
</reference>
<feature type="region of interest" description="Disordered" evidence="1">
    <location>
        <begin position="204"/>
        <end position="223"/>
    </location>
</feature>
<name>A0ABN3X625_9ACTN</name>
<dbReference type="Proteomes" id="UP001500403">
    <property type="component" value="Unassembled WGS sequence"/>
</dbReference>
<gene>
    <name evidence="2" type="ORF">GCM10010446_23680</name>
</gene>
<accession>A0ABN3X625</accession>
<comment type="caution">
    <text evidence="2">The sequence shown here is derived from an EMBL/GenBank/DDBJ whole genome shotgun (WGS) entry which is preliminary data.</text>
</comment>
<evidence type="ECO:0008006" key="4">
    <source>
        <dbReference type="Google" id="ProtNLM"/>
    </source>
</evidence>
<evidence type="ECO:0000256" key="1">
    <source>
        <dbReference type="SAM" id="MobiDB-lite"/>
    </source>
</evidence>
<organism evidence="2 3">
    <name type="scientific">Streptomyces enissocaesilis</name>
    <dbReference type="NCBI Taxonomy" id="332589"/>
    <lineage>
        <taxon>Bacteria</taxon>
        <taxon>Bacillati</taxon>
        <taxon>Actinomycetota</taxon>
        <taxon>Actinomycetes</taxon>
        <taxon>Kitasatosporales</taxon>
        <taxon>Streptomycetaceae</taxon>
        <taxon>Streptomyces</taxon>
        <taxon>Streptomyces rochei group</taxon>
    </lineage>
</organism>
<evidence type="ECO:0000313" key="3">
    <source>
        <dbReference type="Proteomes" id="UP001500403"/>
    </source>
</evidence>
<keyword evidence="3" id="KW-1185">Reference proteome</keyword>
<evidence type="ECO:0000313" key="2">
    <source>
        <dbReference type="EMBL" id="GAA2937622.1"/>
    </source>
</evidence>
<protein>
    <recommendedName>
        <fullName evidence="4">Lipoprotein</fullName>
    </recommendedName>
</protein>
<proteinExistence type="predicted"/>